<dbReference type="SUPFAM" id="SSF69360">
    <property type="entry name" value="Cell wall binding repeat"/>
    <property type="match status" value="1"/>
</dbReference>
<dbReference type="InterPro" id="IPR018337">
    <property type="entry name" value="Cell_wall/Cho-bd_repeat"/>
</dbReference>
<dbReference type="Pfam" id="PF01520">
    <property type="entry name" value="Amidase_3"/>
    <property type="match status" value="1"/>
</dbReference>
<reference evidence="5 6" key="1">
    <citation type="journal article" date="2013" name="Genome Announc.">
        <title>Complete Genome Sequence of the Solvent Producer Clostridium saccharobutylicum NCP262 (DSM 13864).</title>
        <authorList>
            <person name="Poehlein A."/>
            <person name="Hartwich K."/>
            <person name="Krabben P."/>
            <person name="Ehrenreich A."/>
            <person name="Liebl W."/>
            <person name="Durre P."/>
            <person name="Gottschalk G."/>
            <person name="Daniel R."/>
        </authorList>
    </citation>
    <scope>NUCLEOTIDE SEQUENCE [LARGE SCALE GENOMIC DNA]</scope>
    <source>
        <strain evidence="5">DSM 13864</strain>
    </source>
</reference>
<dbReference type="Proteomes" id="UP000017118">
    <property type="component" value="Chromosome"/>
</dbReference>
<dbReference type="Gene3D" id="3.40.630.40">
    <property type="entry name" value="Zn-dependent exopeptidases"/>
    <property type="match status" value="1"/>
</dbReference>
<dbReference type="PROSITE" id="PS51170">
    <property type="entry name" value="CW"/>
    <property type="match status" value="1"/>
</dbReference>
<dbReference type="HOGENOM" id="CLU_066391_1_0_9"/>
<dbReference type="GO" id="GO:0009253">
    <property type="term" value="P:peptidoglycan catabolic process"/>
    <property type="evidence" value="ECO:0007669"/>
    <property type="project" value="InterPro"/>
</dbReference>
<dbReference type="PATRIC" id="fig|1345695.10.peg.4005"/>
<proteinExistence type="predicted"/>
<keyword evidence="6" id="KW-1185">Reference proteome</keyword>
<dbReference type="InterPro" id="IPR050695">
    <property type="entry name" value="N-acetylmuramoyl_amidase_3"/>
</dbReference>
<dbReference type="GO" id="GO:0030288">
    <property type="term" value="C:outer membrane-bounded periplasmic space"/>
    <property type="evidence" value="ECO:0007669"/>
    <property type="project" value="TreeGrafter"/>
</dbReference>
<dbReference type="InterPro" id="IPR002508">
    <property type="entry name" value="MurNAc-LAA_cat"/>
</dbReference>
<evidence type="ECO:0000256" key="1">
    <source>
        <dbReference type="ARBA" id="ARBA00022737"/>
    </source>
</evidence>
<dbReference type="RefSeq" id="WP_022743761.1">
    <property type="nucleotide sequence ID" value="NC_022571.1"/>
</dbReference>
<dbReference type="GeneID" id="55472997"/>
<gene>
    <name evidence="5" type="ORF">CLSA_c04410</name>
</gene>
<dbReference type="SMART" id="SM00646">
    <property type="entry name" value="Ami_3"/>
    <property type="match status" value="1"/>
</dbReference>
<dbReference type="EMBL" id="CP006721">
    <property type="protein sequence ID" value="AGX41472.1"/>
    <property type="molecule type" value="Genomic_DNA"/>
</dbReference>
<dbReference type="PANTHER" id="PTHR30404">
    <property type="entry name" value="N-ACETYLMURAMOYL-L-ALANINE AMIDASE"/>
    <property type="match status" value="1"/>
</dbReference>
<keyword evidence="2" id="KW-0378">Hydrolase</keyword>
<name>U5MPY6_CLOSA</name>
<organism evidence="5 6">
    <name type="scientific">Clostridium saccharobutylicum DSM 13864</name>
    <dbReference type="NCBI Taxonomy" id="1345695"/>
    <lineage>
        <taxon>Bacteria</taxon>
        <taxon>Bacillati</taxon>
        <taxon>Bacillota</taxon>
        <taxon>Clostridia</taxon>
        <taxon>Eubacteriales</taxon>
        <taxon>Clostridiaceae</taxon>
        <taxon>Clostridium</taxon>
    </lineage>
</organism>
<dbReference type="SUPFAM" id="SSF53187">
    <property type="entry name" value="Zn-dependent exopeptidases"/>
    <property type="match status" value="1"/>
</dbReference>
<accession>U5MPY6</accession>
<sequence>MSNFIIAVGHTASGNIGCGVIDRLDESECTRQIGDLVAEYLQEKGYGVNLLRIDKSNSYNCEDCFIRSNQANEIAETKDIKLYVEIHINAGEGTGPEVLVFGKSEVANQYAVKVCNELSSALNLPNRGVKTRNFIVLSKTVMPAILVECLFADSYDAEVYNPEVIAKAIVSGLVGADGSSDGEWKIGWNHNDVGWWYTTDPINKYYYTSANGWKEIDGDWYIFDDNGYALQDSWYYDENDKAWYYLDDECKMVRGSKDKPLRKCIDSGCYAFDENGKMYCDCVTPDGWKVDESGALVK</sequence>
<evidence type="ECO:0000313" key="5">
    <source>
        <dbReference type="EMBL" id="AGX41472.1"/>
    </source>
</evidence>
<dbReference type="eggNOG" id="COG0860">
    <property type="taxonomic scope" value="Bacteria"/>
</dbReference>
<dbReference type="OrthoDB" id="5344211at2"/>
<feature type="domain" description="MurNAc-LAA" evidence="4">
    <location>
        <begin position="63"/>
        <end position="174"/>
    </location>
</feature>
<dbReference type="KEGG" id="csb:CLSA_c04410"/>
<dbReference type="CDD" id="cd02696">
    <property type="entry name" value="MurNAc-LAA"/>
    <property type="match status" value="1"/>
</dbReference>
<evidence type="ECO:0000259" key="4">
    <source>
        <dbReference type="SMART" id="SM00646"/>
    </source>
</evidence>
<dbReference type="Gene3D" id="2.10.270.10">
    <property type="entry name" value="Cholin Binding"/>
    <property type="match status" value="1"/>
</dbReference>
<evidence type="ECO:0000313" key="6">
    <source>
        <dbReference type="Proteomes" id="UP000017118"/>
    </source>
</evidence>
<evidence type="ECO:0000256" key="2">
    <source>
        <dbReference type="ARBA" id="ARBA00022801"/>
    </source>
</evidence>
<evidence type="ECO:0000256" key="3">
    <source>
        <dbReference type="PROSITE-ProRule" id="PRU00591"/>
    </source>
</evidence>
<protein>
    <recommendedName>
        <fullName evidence="4">MurNAc-LAA domain-containing protein</fullName>
    </recommendedName>
</protein>
<keyword evidence="1" id="KW-0677">Repeat</keyword>
<dbReference type="AlphaFoldDB" id="U5MPY6"/>
<feature type="repeat" description="Cell wall-binding" evidence="3">
    <location>
        <begin position="210"/>
        <end position="229"/>
    </location>
</feature>
<dbReference type="GO" id="GO:0008745">
    <property type="term" value="F:N-acetylmuramoyl-L-alanine amidase activity"/>
    <property type="evidence" value="ECO:0007669"/>
    <property type="project" value="InterPro"/>
</dbReference>
<dbReference type="PANTHER" id="PTHR30404:SF0">
    <property type="entry name" value="N-ACETYLMURAMOYL-L-ALANINE AMIDASE AMIC"/>
    <property type="match status" value="1"/>
</dbReference>